<feature type="compositionally biased region" description="Basic and acidic residues" evidence="1">
    <location>
        <begin position="36"/>
        <end position="51"/>
    </location>
</feature>
<feature type="compositionally biased region" description="Low complexity" evidence="1">
    <location>
        <begin position="116"/>
        <end position="129"/>
    </location>
</feature>
<reference evidence="2 3" key="1">
    <citation type="journal article" date="2015" name="Genome Biol. Evol.">
        <title>Comparative Genomics of a Bacterivorous Green Alga Reveals Evolutionary Causalities and Consequences of Phago-Mixotrophic Mode of Nutrition.</title>
        <authorList>
            <person name="Burns J.A."/>
            <person name="Paasch A."/>
            <person name="Narechania A."/>
            <person name="Kim E."/>
        </authorList>
    </citation>
    <scope>NUCLEOTIDE SEQUENCE [LARGE SCALE GENOMIC DNA]</scope>
    <source>
        <strain evidence="2 3">PLY_AMNH</strain>
    </source>
</reference>
<proteinExistence type="predicted"/>
<gene>
    <name evidence="2" type="ORF">CYMTET_19067</name>
</gene>
<accession>A0AAE0G824</accession>
<organism evidence="2 3">
    <name type="scientific">Cymbomonas tetramitiformis</name>
    <dbReference type="NCBI Taxonomy" id="36881"/>
    <lineage>
        <taxon>Eukaryota</taxon>
        <taxon>Viridiplantae</taxon>
        <taxon>Chlorophyta</taxon>
        <taxon>Pyramimonadophyceae</taxon>
        <taxon>Pyramimonadales</taxon>
        <taxon>Pyramimonadaceae</taxon>
        <taxon>Cymbomonas</taxon>
    </lineage>
</organism>
<keyword evidence="3" id="KW-1185">Reference proteome</keyword>
<dbReference type="EMBL" id="LGRX02008859">
    <property type="protein sequence ID" value="KAK3272646.1"/>
    <property type="molecule type" value="Genomic_DNA"/>
</dbReference>
<evidence type="ECO:0000256" key="1">
    <source>
        <dbReference type="SAM" id="MobiDB-lite"/>
    </source>
</evidence>
<dbReference type="Proteomes" id="UP001190700">
    <property type="component" value="Unassembled WGS sequence"/>
</dbReference>
<protein>
    <submittedName>
        <fullName evidence="2">Uncharacterized protein</fullName>
    </submittedName>
</protein>
<dbReference type="AlphaFoldDB" id="A0AAE0G824"/>
<name>A0AAE0G824_9CHLO</name>
<feature type="region of interest" description="Disordered" evidence="1">
    <location>
        <begin position="32"/>
        <end position="129"/>
    </location>
</feature>
<evidence type="ECO:0000313" key="2">
    <source>
        <dbReference type="EMBL" id="KAK3272646.1"/>
    </source>
</evidence>
<comment type="caution">
    <text evidence="2">The sequence shown here is derived from an EMBL/GenBank/DDBJ whole genome shotgun (WGS) entry which is preliminary data.</text>
</comment>
<evidence type="ECO:0000313" key="3">
    <source>
        <dbReference type="Proteomes" id="UP001190700"/>
    </source>
</evidence>
<sequence>MHMLVHPCPVQRHRCVHISQPMNKANHRCAFHSRRAGHDRLKPVRGSREHTGTLNAPPASGAQGTLNAPPASGAQGTLNAPPASGAQGTLNAPPASGAQGTLNAPPASGAQGTLNAPPASGAQGAATAWGTAGARHDRCTKHSQCTPLERFLCTACAPPMVGAPKAMGALSTANVQAEAPQIPPHAHEAPSAHLRRTTHDQRTFHYWRTRHHHRPRG</sequence>